<comment type="cofactor">
    <cofactor evidence="11">
        <name>Mn(2+)</name>
        <dbReference type="ChEBI" id="CHEBI:29035"/>
    </cofactor>
    <cofactor evidence="11">
        <name>Mg(2+)</name>
        <dbReference type="ChEBI" id="CHEBI:18420"/>
    </cofactor>
    <text evidence="11">Manganese or magnesium. Binds 1 divalent metal ion per monomer in the absence of substrate. May bind a second metal ion after substrate binding.</text>
</comment>
<keyword evidence="8 11" id="KW-0255">Endonuclease</keyword>
<dbReference type="GO" id="GO:0004523">
    <property type="term" value="F:RNA-DNA hybrid ribonuclease activity"/>
    <property type="evidence" value="ECO:0007669"/>
    <property type="project" value="UniProtKB-UniRule"/>
</dbReference>
<keyword evidence="7 11" id="KW-0479">Metal-binding</keyword>
<dbReference type="Proteomes" id="UP000824139">
    <property type="component" value="Unassembled WGS sequence"/>
</dbReference>
<keyword evidence="6 11" id="KW-0540">Nuclease</keyword>
<sequence>MTELTTESHIIKLFAYDVYYKNHMIIGTDEAGRGPAAGGVFASAVCFHNRSRELIEKLSILNDSKQISKKKREILYDIILENTINKTVCVGVEEIEEINILNASLKAMKLAVEDVLKRAALAEALEGNYRKFLVLVDGNKKIKDFDMCSQKWVVKGDATSASIAAASILAKVTRDRYMEEIDAEFPQYGWARNAGYLTKEHIAAIDKYGLTKYHRPSFLRKHFEKQEQLSLF</sequence>
<dbReference type="EC" id="3.1.26.4" evidence="12"/>
<comment type="catalytic activity">
    <reaction evidence="1 11 12">
        <text>Endonucleolytic cleavage to 5'-phosphomonoester.</text>
        <dbReference type="EC" id="3.1.26.4"/>
    </reaction>
</comment>
<reference evidence="14" key="1">
    <citation type="submission" date="2020-10" db="EMBL/GenBank/DDBJ databases">
        <authorList>
            <person name="Gilroy R."/>
        </authorList>
    </citation>
    <scope>NUCLEOTIDE SEQUENCE</scope>
    <source>
        <strain evidence="14">CHK152-2994</strain>
    </source>
</reference>
<dbReference type="EMBL" id="DVJO01000080">
    <property type="protein sequence ID" value="HIS82701.1"/>
    <property type="molecule type" value="Genomic_DNA"/>
</dbReference>
<dbReference type="Pfam" id="PF01351">
    <property type="entry name" value="RNase_HII"/>
    <property type="match status" value="1"/>
</dbReference>
<reference evidence="14" key="2">
    <citation type="journal article" date="2021" name="PeerJ">
        <title>Extensive microbial diversity within the chicken gut microbiome revealed by metagenomics and culture.</title>
        <authorList>
            <person name="Gilroy R."/>
            <person name="Ravi A."/>
            <person name="Getino M."/>
            <person name="Pursley I."/>
            <person name="Horton D.L."/>
            <person name="Alikhan N.F."/>
            <person name="Baker D."/>
            <person name="Gharbi K."/>
            <person name="Hall N."/>
            <person name="Watson M."/>
            <person name="Adriaenssens E.M."/>
            <person name="Foster-Nyarko E."/>
            <person name="Jarju S."/>
            <person name="Secka A."/>
            <person name="Antonio M."/>
            <person name="Oren A."/>
            <person name="Chaudhuri R.R."/>
            <person name="La Ragione R."/>
            <person name="Hildebrand F."/>
            <person name="Pallen M.J."/>
        </authorList>
    </citation>
    <scope>NUCLEOTIDE SEQUENCE</scope>
    <source>
        <strain evidence="14">CHK152-2994</strain>
    </source>
</reference>
<dbReference type="GO" id="GO:0006298">
    <property type="term" value="P:mismatch repair"/>
    <property type="evidence" value="ECO:0007669"/>
    <property type="project" value="TreeGrafter"/>
</dbReference>
<dbReference type="InterPro" id="IPR036397">
    <property type="entry name" value="RNaseH_sf"/>
</dbReference>
<evidence type="ECO:0000256" key="11">
    <source>
        <dbReference type="PROSITE-ProRule" id="PRU01319"/>
    </source>
</evidence>
<protein>
    <recommendedName>
        <fullName evidence="12">Ribonuclease</fullName>
        <ecNumber evidence="12">3.1.26.4</ecNumber>
    </recommendedName>
</protein>
<feature type="binding site" evidence="11">
    <location>
        <position position="30"/>
    </location>
    <ligand>
        <name>a divalent metal cation</name>
        <dbReference type="ChEBI" id="CHEBI:60240"/>
    </ligand>
</feature>
<keyword evidence="10" id="KW-0464">Manganese</keyword>
<evidence type="ECO:0000256" key="3">
    <source>
        <dbReference type="ARBA" id="ARBA00004496"/>
    </source>
</evidence>
<dbReference type="SUPFAM" id="SSF53098">
    <property type="entry name" value="Ribonuclease H-like"/>
    <property type="match status" value="1"/>
</dbReference>
<evidence type="ECO:0000256" key="1">
    <source>
        <dbReference type="ARBA" id="ARBA00000077"/>
    </source>
</evidence>
<keyword evidence="9 11" id="KW-0378">Hydrolase</keyword>
<comment type="caution">
    <text evidence="14">The sequence shown here is derived from an EMBL/GenBank/DDBJ whole genome shotgun (WGS) entry which is preliminary data.</text>
</comment>
<dbReference type="NCBIfam" id="NF000595">
    <property type="entry name" value="PRK00015.1-3"/>
    <property type="match status" value="1"/>
</dbReference>
<feature type="domain" description="RNase H type-2" evidence="13">
    <location>
        <begin position="23"/>
        <end position="232"/>
    </location>
</feature>
<evidence type="ECO:0000256" key="6">
    <source>
        <dbReference type="ARBA" id="ARBA00022722"/>
    </source>
</evidence>
<proteinExistence type="inferred from homology"/>
<dbReference type="InterPro" id="IPR024567">
    <property type="entry name" value="RNase_HII/HIII_dom"/>
</dbReference>
<accession>A0A9D1K3N3</accession>
<dbReference type="InterPro" id="IPR001352">
    <property type="entry name" value="RNase_HII/HIII"/>
</dbReference>
<evidence type="ECO:0000256" key="8">
    <source>
        <dbReference type="ARBA" id="ARBA00022759"/>
    </source>
</evidence>
<dbReference type="AlphaFoldDB" id="A0A9D1K3N3"/>
<comment type="subcellular location">
    <subcellularLocation>
        <location evidence="3">Cytoplasm</location>
    </subcellularLocation>
</comment>
<dbReference type="GO" id="GO:0005737">
    <property type="term" value="C:cytoplasm"/>
    <property type="evidence" value="ECO:0007669"/>
    <property type="project" value="UniProtKB-SubCell"/>
</dbReference>
<keyword evidence="5" id="KW-0963">Cytoplasm</keyword>
<dbReference type="PANTHER" id="PTHR10954:SF23">
    <property type="entry name" value="RIBONUCLEASE"/>
    <property type="match status" value="1"/>
</dbReference>
<feature type="binding site" evidence="11">
    <location>
        <position position="137"/>
    </location>
    <ligand>
        <name>a divalent metal cation</name>
        <dbReference type="ChEBI" id="CHEBI:60240"/>
    </ligand>
</feature>
<evidence type="ECO:0000313" key="14">
    <source>
        <dbReference type="EMBL" id="HIS82701.1"/>
    </source>
</evidence>
<evidence type="ECO:0000256" key="2">
    <source>
        <dbReference type="ARBA" id="ARBA00004065"/>
    </source>
</evidence>
<evidence type="ECO:0000256" key="10">
    <source>
        <dbReference type="ARBA" id="ARBA00023211"/>
    </source>
</evidence>
<evidence type="ECO:0000313" key="15">
    <source>
        <dbReference type="Proteomes" id="UP000824139"/>
    </source>
</evidence>
<dbReference type="CDD" id="cd07182">
    <property type="entry name" value="RNase_HII_bacteria_HII_like"/>
    <property type="match status" value="1"/>
</dbReference>
<dbReference type="PROSITE" id="PS51975">
    <property type="entry name" value="RNASE_H_2"/>
    <property type="match status" value="1"/>
</dbReference>
<dbReference type="InterPro" id="IPR012337">
    <property type="entry name" value="RNaseH-like_sf"/>
</dbReference>
<name>A0A9D1K3N3_9BACT</name>
<organism evidence="14 15">
    <name type="scientific">Candidatus Scatenecus faecavium</name>
    <dbReference type="NCBI Taxonomy" id="2840915"/>
    <lineage>
        <taxon>Bacteria</taxon>
        <taxon>Candidatus Scatenecus</taxon>
    </lineage>
</organism>
<evidence type="ECO:0000256" key="4">
    <source>
        <dbReference type="ARBA" id="ARBA00008378"/>
    </source>
</evidence>
<comment type="similarity">
    <text evidence="4">Belongs to the RNase HII family. RnhC subfamily.</text>
</comment>
<dbReference type="GO" id="GO:0046872">
    <property type="term" value="F:metal ion binding"/>
    <property type="evidence" value="ECO:0007669"/>
    <property type="project" value="UniProtKB-KW"/>
</dbReference>
<dbReference type="GO" id="GO:0032299">
    <property type="term" value="C:ribonuclease H2 complex"/>
    <property type="evidence" value="ECO:0007669"/>
    <property type="project" value="TreeGrafter"/>
</dbReference>
<evidence type="ECO:0000259" key="13">
    <source>
        <dbReference type="PROSITE" id="PS51975"/>
    </source>
</evidence>
<dbReference type="GO" id="GO:0003723">
    <property type="term" value="F:RNA binding"/>
    <property type="evidence" value="ECO:0007669"/>
    <property type="project" value="UniProtKB-UniRule"/>
</dbReference>
<dbReference type="InterPro" id="IPR022898">
    <property type="entry name" value="RNase_HII"/>
</dbReference>
<dbReference type="Gene3D" id="3.30.420.10">
    <property type="entry name" value="Ribonuclease H-like superfamily/Ribonuclease H"/>
    <property type="match status" value="1"/>
</dbReference>
<evidence type="ECO:0000256" key="12">
    <source>
        <dbReference type="RuleBase" id="RU003515"/>
    </source>
</evidence>
<dbReference type="PANTHER" id="PTHR10954">
    <property type="entry name" value="RIBONUCLEASE H2 SUBUNIT A"/>
    <property type="match status" value="1"/>
</dbReference>
<evidence type="ECO:0000256" key="9">
    <source>
        <dbReference type="ARBA" id="ARBA00022801"/>
    </source>
</evidence>
<gene>
    <name evidence="14" type="ORF">IAD41_03745</name>
</gene>
<dbReference type="GO" id="GO:0043137">
    <property type="term" value="P:DNA replication, removal of RNA primer"/>
    <property type="evidence" value="ECO:0007669"/>
    <property type="project" value="TreeGrafter"/>
</dbReference>
<evidence type="ECO:0000256" key="7">
    <source>
        <dbReference type="ARBA" id="ARBA00022723"/>
    </source>
</evidence>
<evidence type="ECO:0000256" key="5">
    <source>
        <dbReference type="ARBA" id="ARBA00022490"/>
    </source>
</evidence>
<comment type="function">
    <text evidence="2 12">Endonuclease that specifically degrades the RNA of RNA-DNA hybrids.</text>
</comment>
<feature type="binding site" evidence="11">
    <location>
        <position position="29"/>
    </location>
    <ligand>
        <name>a divalent metal cation</name>
        <dbReference type="ChEBI" id="CHEBI:60240"/>
    </ligand>
</feature>